<evidence type="ECO:0000259" key="2">
    <source>
        <dbReference type="Pfam" id="PF00437"/>
    </source>
</evidence>
<dbReference type="Pfam" id="PF00437">
    <property type="entry name" value="T2SSE"/>
    <property type="match status" value="1"/>
</dbReference>
<proteinExistence type="inferred from homology"/>
<dbReference type="Proteomes" id="UP001055091">
    <property type="component" value="Unassembled WGS sequence"/>
</dbReference>
<reference evidence="3" key="1">
    <citation type="submission" date="2022-01" db="EMBL/GenBank/DDBJ databases">
        <title>Novel bile acid biosynthetic pathways are enriched in the microbiome of centenarians.</title>
        <authorList>
            <person name="Sato Y."/>
            <person name="Atarashi K."/>
            <person name="Plichta R.D."/>
            <person name="Arai Y."/>
            <person name="Sasajima S."/>
            <person name="Kearney M.S."/>
            <person name="Suda W."/>
            <person name="Takeshita K."/>
            <person name="Sasaki T."/>
            <person name="Okamoto S."/>
            <person name="Skelly N.A."/>
            <person name="Okamura Y."/>
            <person name="Vlamakis H."/>
            <person name="Li Y."/>
            <person name="Tanoue T."/>
            <person name="Takei H."/>
            <person name="Nittono H."/>
            <person name="Narushima S."/>
            <person name="Irie J."/>
            <person name="Itoh H."/>
            <person name="Moriya K."/>
            <person name="Sugiura Y."/>
            <person name="Suematsu M."/>
            <person name="Moritoki N."/>
            <person name="Shibata S."/>
            <person name="Littman R.D."/>
            <person name="Fischbach A.M."/>
            <person name="Uwamino Y."/>
            <person name="Inoue T."/>
            <person name="Honda A."/>
            <person name="Hattori M."/>
            <person name="Murai T."/>
            <person name="Xavier J.R."/>
            <person name="Hirose N."/>
            <person name="Honda K."/>
        </authorList>
    </citation>
    <scope>NUCLEOTIDE SEQUENCE</scope>
    <source>
        <strain evidence="3">CE91-St55</strain>
    </source>
</reference>
<organism evidence="3 4">
    <name type="scientific">Hungatella hathewayi</name>
    <dbReference type="NCBI Taxonomy" id="154046"/>
    <lineage>
        <taxon>Bacteria</taxon>
        <taxon>Bacillati</taxon>
        <taxon>Bacillota</taxon>
        <taxon>Clostridia</taxon>
        <taxon>Lachnospirales</taxon>
        <taxon>Lachnospiraceae</taxon>
        <taxon>Hungatella</taxon>
    </lineage>
</organism>
<dbReference type="InterPro" id="IPR050921">
    <property type="entry name" value="T4SS_GSP_E_ATPase"/>
</dbReference>
<protein>
    <submittedName>
        <fullName evidence="3">Type II secretion system protein E</fullName>
    </submittedName>
</protein>
<dbReference type="CDD" id="cd01130">
    <property type="entry name" value="VirB11-like_ATPase"/>
    <property type="match status" value="1"/>
</dbReference>
<evidence type="ECO:0000313" key="3">
    <source>
        <dbReference type="EMBL" id="GKG98541.1"/>
    </source>
</evidence>
<dbReference type="InterPro" id="IPR027417">
    <property type="entry name" value="P-loop_NTPase"/>
</dbReference>
<comment type="caution">
    <text evidence="3">The sequence shown here is derived from an EMBL/GenBank/DDBJ whole genome shotgun (WGS) entry which is preliminary data.</text>
</comment>
<dbReference type="RefSeq" id="WP_117624153.1">
    <property type="nucleotide sequence ID" value="NZ_BQNJ01000001.1"/>
</dbReference>
<gene>
    <name evidence="3" type="ORF">CE91St55_05230</name>
</gene>
<dbReference type="PANTHER" id="PTHR30486">
    <property type="entry name" value="TWITCHING MOTILITY PROTEIN PILT"/>
    <property type="match status" value="1"/>
</dbReference>
<dbReference type="EMBL" id="BQNJ01000001">
    <property type="protein sequence ID" value="GKG98541.1"/>
    <property type="molecule type" value="Genomic_DNA"/>
</dbReference>
<dbReference type="InterPro" id="IPR001482">
    <property type="entry name" value="T2SS/T4SS_dom"/>
</dbReference>
<dbReference type="GO" id="GO:0016887">
    <property type="term" value="F:ATP hydrolysis activity"/>
    <property type="evidence" value="ECO:0007669"/>
    <property type="project" value="InterPro"/>
</dbReference>
<sequence length="455" mass="51019">MTSLNEIFFNSAKAEGMTYEDILADVQQYCTTNHANTLSGEGSQEKAKALLQEFIMQYVMKCNYAVEGLSLEALSERLYEDMAGCSFLKHWIYKKGVEEVNINAYDDIEVIMSGGRSLKIPDKFLSPQHAIDVIRRLLSTCGMVIDDTMPSVIGFLDKNIRISVDKTPIVDPEVGINASIRIVNQQSVSREKLIGSGSATGEMLDFLTCCIRYGVSVCIAGSTGSGKTTVMSWLLSMVPDNRRLITIEEGSREFDLIKRDENGNAINSVVHLLTRPHENPALDIDQDLLLERVLRKHPDVIGVGEMRSAKEALSVAESSRTGHTVVTTIHSNSSEATYRRMMTLAKRKYNMADDILMQIMVEAYPIVVFTKQLEDGSRKVMQIIEGEDYLDGRLIYRPLYQFDVTDNQTDAQGHIKVVGRHRKLGYISESLKKRFLDNGISAAELQPFINHEEEL</sequence>
<dbReference type="Gene3D" id="3.30.450.380">
    <property type="match status" value="1"/>
</dbReference>
<dbReference type="Gene3D" id="3.40.50.300">
    <property type="entry name" value="P-loop containing nucleotide triphosphate hydrolases"/>
    <property type="match status" value="1"/>
</dbReference>
<dbReference type="AlphaFoldDB" id="A0A413WYY8"/>
<evidence type="ECO:0000313" key="4">
    <source>
        <dbReference type="Proteomes" id="UP001055091"/>
    </source>
</evidence>
<accession>A0A413WYY8</accession>
<feature type="domain" description="Bacterial type II secretion system protein E" evidence="2">
    <location>
        <begin position="157"/>
        <end position="355"/>
    </location>
</feature>
<dbReference type="SUPFAM" id="SSF52540">
    <property type="entry name" value="P-loop containing nucleoside triphosphate hydrolases"/>
    <property type="match status" value="1"/>
</dbReference>
<evidence type="ECO:0000256" key="1">
    <source>
        <dbReference type="ARBA" id="ARBA00006611"/>
    </source>
</evidence>
<name>A0A413WYY8_9FIRM</name>
<dbReference type="PANTHER" id="PTHR30486:SF6">
    <property type="entry name" value="TYPE IV PILUS RETRACTATION ATPASE PILT"/>
    <property type="match status" value="1"/>
</dbReference>
<comment type="similarity">
    <text evidence="1">Belongs to the GSP E family.</text>
</comment>